<dbReference type="InterPro" id="IPR039770">
    <property type="entry name" value="Rpf2"/>
</dbReference>
<evidence type="ECO:0000256" key="1">
    <source>
        <dbReference type="ARBA" id="ARBA00004604"/>
    </source>
</evidence>
<evidence type="ECO:0000256" key="7">
    <source>
        <dbReference type="SAM" id="MobiDB-lite"/>
    </source>
</evidence>
<comment type="subcellular location">
    <subcellularLocation>
        <location evidence="1 6">Nucleus</location>
        <location evidence="1 6">Nucleolus</location>
    </subcellularLocation>
</comment>
<dbReference type="GO" id="GO:0000463">
    <property type="term" value="P:maturation of LSU-rRNA from tricistronic rRNA transcript (SSU-rRNA, 5.8S rRNA, LSU-rRNA)"/>
    <property type="evidence" value="ECO:0007669"/>
    <property type="project" value="TreeGrafter"/>
</dbReference>
<dbReference type="GO" id="GO:0000027">
    <property type="term" value="P:ribosomal large subunit assembly"/>
    <property type="evidence" value="ECO:0007669"/>
    <property type="project" value="InterPro"/>
</dbReference>
<evidence type="ECO:0000256" key="2">
    <source>
        <dbReference type="ARBA" id="ARBA00010782"/>
    </source>
</evidence>
<dbReference type="PANTHER" id="PTHR12728">
    <property type="entry name" value="BRIX DOMAIN CONTAINING PROTEIN"/>
    <property type="match status" value="1"/>
</dbReference>
<dbReference type="PANTHER" id="PTHR12728:SF0">
    <property type="entry name" value="RIBOSOME PRODUCTION FACTOR 2 HOMOLOG"/>
    <property type="match status" value="1"/>
</dbReference>
<dbReference type="InterPro" id="IPR007109">
    <property type="entry name" value="Brix"/>
</dbReference>
<feature type="domain" description="Brix" evidence="8">
    <location>
        <begin position="27"/>
        <end position="230"/>
    </location>
</feature>
<dbReference type="Pfam" id="PF04427">
    <property type="entry name" value="Brix"/>
    <property type="match status" value="1"/>
</dbReference>
<feature type="region of interest" description="Disordered" evidence="7">
    <location>
        <begin position="280"/>
        <end position="305"/>
    </location>
</feature>
<dbReference type="Proteomes" id="UP001432322">
    <property type="component" value="Unassembled WGS sequence"/>
</dbReference>
<name>A0AAV5WBG0_9BILA</name>
<evidence type="ECO:0000256" key="5">
    <source>
        <dbReference type="ARBA" id="ARBA00030889"/>
    </source>
</evidence>
<evidence type="ECO:0000256" key="3">
    <source>
        <dbReference type="ARBA" id="ARBA00020387"/>
    </source>
</evidence>
<evidence type="ECO:0000313" key="10">
    <source>
        <dbReference type="Proteomes" id="UP001432322"/>
    </source>
</evidence>
<evidence type="ECO:0000256" key="6">
    <source>
        <dbReference type="RuleBase" id="RU367086"/>
    </source>
</evidence>
<protein>
    <recommendedName>
        <fullName evidence="3 6">Ribosome production factor 2 homolog</fullName>
    </recommendedName>
    <alternativeName>
        <fullName evidence="5 6">Ribosome biogenesis protein RPF2 homolog</fullName>
    </alternativeName>
</protein>
<gene>
    <name evidence="9" type="ORF">PFISCL1PPCAC_20175</name>
</gene>
<proteinExistence type="inferred from homology"/>
<feature type="compositionally biased region" description="Low complexity" evidence="7">
    <location>
        <begin position="290"/>
        <end position="305"/>
    </location>
</feature>
<reference evidence="9" key="1">
    <citation type="submission" date="2023-10" db="EMBL/GenBank/DDBJ databases">
        <title>Genome assembly of Pristionchus species.</title>
        <authorList>
            <person name="Yoshida K."/>
            <person name="Sommer R.J."/>
        </authorList>
    </citation>
    <scope>NUCLEOTIDE SEQUENCE</scope>
    <source>
        <strain evidence="9">RS5133</strain>
    </source>
</reference>
<keyword evidence="10" id="KW-1185">Reference proteome</keyword>
<dbReference type="PROSITE" id="PS50833">
    <property type="entry name" value="BRIX"/>
    <property type="match status" value="1"/>
</dbReference>
<dbReference type="EMBL" id="BTSY01000005">
    <property type="protein sequence ID" value="GMT28878.1"/>
    <property type="molecule type" value="Genomic_DNA"/>
</dbReference>
<evidence type="ECO:0000313" key="9">
    <source>
        <dbReference type="EMBL" id="GMT28878.1"/>
    </source>
</evidence>
<evidence type="ECO:0000256" key="4">
    <source>
        <dbReference type="ARBA" id="ARBA00023242"/>
    </source>
</evidence>
<dbReference type="GO" id="GO:0019843">
    <property type="term" value="F:rRNA binding"/>
    <property type="evidence" value="ECO:0007669"/>
    <property type="project" value="UniProtKB-UniRule"/>
</dbReference>
<evidence type="ECO:0000259" key="8">
    <source>
        <dbReference type="PROSITE" id="PS50833"/>
    </source>
</evidence>
<dbReference type="SMART" id="SM00879">
    <property type="entry name" value="Brix"/>
    <property type="match status" value="1"/>
</dbReference>
<sequence>MKFFKTKTRKGKRVLEDRAPKVHENDKTAIIVKGGHTSDIVTKALTDLYQLRKPLATHMKKKNPIHPFEDETPLTKFAAKFDTSLFLFGSNSKKRPNTLIFGRLFDGQLLDMVELRITNFTPSSEFDVPSPVLGSKPCIVLEGTAFETDPTMKRVGSLFIDWFQGPKLDQVRLQGLESVAYLSTDGETISLRVYRTILLKSNTTTPRVELKLMGPAIDFKMDRKKLADDSLFKTAQKQPKELNPKRRKNTTEDVMGNQLARIHIGKQKTDDIQLRKVKALRKPKEKKGGETVTETTESTPVAMEA</sequence>
<comment type="caution">
    <text evidence="9">The sequence shown here is derived from an EMBL/GenBank/DDBJ whole genome shotgun (WGS) entry which is preliminary data.</text>
</comment>
<accession>A0AAV5WBG0</accession>
<dbReference type="AlphaFoldDB" id="A0AAV5WBG0"/>
<dbReference type="GO" id="GO:0005730">
    <property type="term" value="C:nucleolus"/>
    <property type="evidence" value="ECO:0007669"/>
    <property type="project" value="UniProtKB-SubCell"/>
</dbReference>
<organism evidence="9 10">
    <name type="scientific">Pristionchus fissidentatus</name>
    <dbReference type="NCBI Taxonomy" id="1538716"/>
    <lineage>
        <taxon>Eukaryota</taxon>
        <taxon>Metazoa</taxon>
        <taxon>Ecdysozoa</taxon>
        <taxon>Nematoda</taxon>
        <taxon>Chromadorea</taxon>
        <taxon>Rhabditida</taxon>
        <taxon>Rhabditina</taxon>
        <taxon>Diplogasteromorpha</taxon>
        <taxon>Diplogasteroidea</taxon>
        <taxon>Neodiplogasteridae</taxon>
        <taxon>Pristionchus</taxon>
    </lineage>
</organism>
<keyword evidence="4 6" id="KW-0539">Nucleus</keyword>
<comment type="similarity">
    <text evidence="2 6">Belongs to the RPF2 family.</text>
</comment>